<accession>K9YN39</accession>
<protein>
    <recommendedName>
        <fullName evidence="3">CopG domain protein DNA-binding domain protein</fullName>
    </recommendedName>
</protein>
<dbReference type="InterPro" id="IPR010985">
    <property type="entry name" value="Ribbon_hlx_hlx"/>
</dbReference>
<dbReference type="STRING" id="292563.Cyast_2331"/>
<dbReference type="Gene3D" id="1.10.1220.10">
    <property type="entry name" value="Met repressor-like"/>
    <property type="match status" value="1"/>
</dbReference>
<evidence type="ECO:0008006" key="3">
    <source>
        <dbReference type="Google" id="ProtNLM"/>
    </source>
</evidence>
<organism evidence="1 2">
    <name type="scientific">Cyanobacterium stanieri (strain ATCC 29140 / PCC 7202)</name>
    <dbReference type="NCBI Taxonomy" id="292563"/>
    <lineage>
        <taxon>Bacteria</taxon>
        <taxon>Bacillati</taxon>
        <taxon>Cyanobacteriota</taxon>
        <taxon>Cyanophyceae</taxon>
        <taxon>Oscillatoriophycideae</taxon>
        <taxon>Chroococcales</taxon>
        <taxon>Geminocystaceae</taxon>
        <taxon>Cyanobacterium</taxon>
    </lineage>
</organism>
<dbReference type="GO" id="GO:0006355">
    <property type="term" value="P:regulation of DNA-templated transcription"/>
    <property type="evidence" value="ECO:0007669"/>
    <property type="project" value="InterPro"/>
</dbReference>
<evidence type="ECO:0000313" key="1">
    <source>
        <dbReference type="EMBL" id="AFZ48279.1"/>
    </source>
</evidence>
<proteinExistence type="predicted"/>
<sequence>MTTKSKRLGIKLSETRFNKLKEYAQQKDVTMTQIIESYIDRISLDKTKKAD</sequence>
<dbReference type="KEGG" id="csn:Cyast_2331"/>
<dbReference type="HOGENOM" id="CLU_202531_4_0_3"/>
<gene>
    <name evidence="1" type="ordered locus">Cyast_2331</name>
</gene>
<dbReference type="InterPro" id="IPR013321">
    <property type="entry name" value="Arc_rbn_hlx_hlx"/>
</dbReference>
<keyword evidence="2" id="KW-1185">Reference proteome</keyword>
<dbReference type="EMBL" id="CP003940">
    <property type="protein sequence ID" value="AFZ48279.1"/>
    <property type="molecule type" value="Genomic_DNA"/>
</dbReference>
<name>K9YN39_CYASC</name>
<dbReference type="Proteomes" id="UP000010483">
    <property type="component" value="Chromosome"/>
</dbReference>
<dbReference type="BioCyc" id="CSTA292563:G1353-2335-MONOMER"/>
<reference evidence="2" key="1">
    <citation type="journal article" date="2013" name="Proc. Natl. Acad. Sci. U.S.A.">
        <title>Improving the coverage of the cyanobacterial phylum using diversity-driven genome sequencing.</title>
        <authorList>
            <person name="Shih P.M."/>
            <person name="Wu D."/>
            <person name="Latifi A."/>
            <person name="Axen S.D."/>
            <person name="Fewer D.P."/>
            <person name="Talla E."/>
            <person name="Calteau A."/>
            <person name="Cai F."/>
            <person name="Tandeau de Marsac N."/>
            <person name="Rippka R."/>
            <person name="Herdman M."/>
            <person name="Sivonen K."/>
            <person name="Coursin T."/>
            <person name="Laurent T."/>
            <person name="Goodwin L."/>
            <person name="Nolan M."/>
            <person name="Davenport K.W."/>
            <person name="Han C.S."/>
            <person name="Rubin E.M."/>
            <person name="Eisen J.A."/>
            <person name="Woyke T."/>
            <person name="Gugger M."/>
            <person name="Kerfeld C.A."/>
        </authorList>
    </citation>
    <scope>NUCLEOTIDE SEQUENCE [LARGE SCALE GENOMIC DNA]</scope>
    <source>
        <strain evidence="2">ATCC 29140 / PCC 7202</strain>
    </source>
</reference>
<dbReference type="AlphaFoldDB" id="K9YN39"/>
<dbReference type="SUPFAM" id="SSF47598">
    <property type="entry name" value="Ribbon-helix-helix"/>
    <property type="match status" value="1"/>
</dbReference>
<evidence type="ECO:0000313" key="2">
    <source>
        <dbReference type="Proteomes" id="UP000010483"/>
    </source>
</evidence>